<dbReference type="SMART" id="SM01387">
    <property type="entry name" value="Ribosomal_S15"/>
    <property type="match status" value="1"/>
</dbReference>
<keyword evidence="4" id="KW-0694">RNA-binding</keyword>
<comment type="similarity">
    <text evidence="4 5">Belongs to the universal ribosomal protein uS15 family.</text>
</comment>
<keyword evidence="1 4" id="KW-0689">Ribosomal protein</keyword>
<evidence type="ECO:0000256" key="2">
    <source>
        <dbReference type="ARBA" id="ARBA00023274"/>
    </source>
</evidence>
<dbReference type="GO" id="GO:0006412">
    <property type="term" value="P:translation"/>
    <property type="evidence" value="ECO:0007669"/>
    <property type="project" value="UniProtKB-UniRule"/>
</dbReference>
<feature type="compositionally biased region" description="Basic residues" evidence="6">
    <location>
        <begin position="1"/>
        <end position="16"/>
    </location>
</feature>
<proteinExistence type="inferred from homology"/>
<dbReference type="HAMAP" id="MF_01343_B">
    <property type="entry name" value="Ribosomal_uS15_B"/>
    <property type="match status" value="1"/>
</dbReference>
<comment type="subunit">
    <text evidence="3 4">Part of the 30S ribosomal subunit. Forms a bridge to the 50S subunit in the 70S ribosome, contacting the 23S rRNA.</text>
</comment>
<keyword evidence="2 4" id="KW-0687">Ribonucleoprotein</keyword>
<feature type="region of interest" description="Disordered" evidence="6">
    <location>
        <begin position="1"/>
        <end position="24"/>
    </location>
</feature>
<dbReference type="GO" id="GO:0005737">
    <property type="term" value="C:cytoplasm"/>
    <property type="evidence" value="ECO:0007669"/>
    <property type="project" value="UniProtKB-ARBA"/>
</dbReference>
<organism evidence="7 8">
    <name type="scientific">Candidatus Nomurabacteria bacterium RIFCSPHIGHO2_01_FULL_40_24b</name>
    <dbReference type="NCBI Taxonomy" id="1801739"/>
    <lineage>
        <taxon>Bacteria</taxon>
        <taxon>Candidatus Nomuraibacteriota</taxon>
    </lineage>
</organism>
<dbReference type="PANTHER" id="PTHR23321:SF26">
    <property type="entry name" value="SMALL RIBOSOMAL SUBUNIT PROTEIN US15M"/>
    <property type="match status" value="1"/>
</dbReference>
<dbReference type="InterPro" id="IPR009068">
    <property type="entry name" value="uS15_NS1_RNA-bd_sf"/>
</dbReference>
<dbReference type="FunFam" id="1.10.287.10:FF:000002">
    <property type="entry name" value="30S ribosomal protein S15"/>
    <property type="match status" value="1"/>
</dbReference>
<evidence type="ECO:0000256" key="3">
    <source>
        <dbReference type="ARBA" id="ARBA00064542"/>
    </source>
</evidence>
<dbReference type="GO" id="GO:1990904">
    <property type="term" value="C:ribonucleoprotein complex"/>
    <property type="evidence" value="ECO:0007669"/>
    <property type="project" value="UniProtKB-KW"/>
</dbReference>
<accession>A0A1F6V7V2</accession>
<dbReference type="AlphaFoldDB" id="A0A1F6V7V2"/>
<comment type="function">
    <text evidence="4">One of the primary rRNA binding proteins, it binds directly to 16S rRNA where it helps nucleate assembly of the platform of the 30S subunit by binding and bridging several RNA helices of the 16S rRNA.</text>
</comment>
<evidence type="ECO:0000313" key="8">
    <source>
        <dbReference type="Proteomes" id="UP000177370"/>
    </source>
</evidence>
<protein>
    <recommendedName>
        <fullName evidence="4">Small ribosomal subunit protein uS15</fullName>
    </recommendedName>
</protein>
<keyword evidence="4" id="KW-0699">rRNA-binding</keyword>
<dbReference type="Gene3D" id="1.10.287.10">
    <property type="entry name" value="S15/NS1, RNA-binding"/>
    <property type="match status" value="1"/>
</dbReference>
<dbReference type="Gene3D" id="6.10.250.3130">
    <property type="match status" value="1"/>
</dbReference>
<dbReference type="GO" id="GO:0005840">
    <property type="term" value="C:ribosome"/>
    <property type="evidence" value="ECO:0007669"/>
    <property type="project" value="UniProtKB-KW"/>
</dbReference>
<gene>
    <name evidence="4" type="primary">rpsO</name>
    <name evidence="7" type="ORF">A2647_02485</name>
</gene>
<dbReference type="PANTHER" id="PTHR23321">
    <property type="entry name" value="RIBOSOMAL PROTEIN S15, BACTERIAL AND ORGANELLAR"/>
    <property type="match status" value="1"/>
</dbReference>
<dbReference type="NCBIfam" id="TIGR00952">
    <property type="entry name" value="S15_bact"/>
    <property type="match status" value="1"/>
</dbReference>
<dbReference type="InterPro" id="IPR000589">
    <property type="entry name" value="Ribosomal_uS15"/>
</dbReference>
<evidence type="ECO:0000256" key="4">
    <source>
        <dbReference type="HAMAP-Rule" id="MF_01343"/>
    </source>
</evidence>
<evidence type="ECO:0000256" key="1">
    <source>
        <dbReference type="ARBA" id="ARBA00022980"/>
    </source>
</evidence>
<dbReference type="EMBL" id="MFTP01000013">
    <property type="protein sequence ID" value="OGI65733.1"/>
    <property type="molecule type" value="Genomic_DNA"/>
</dbReference>
<reference evidence="7 8" key="1">
    <citation type="journal article" date="2016" name="Nat. Commun.">
        <title>Thousands of microbial genomes shed light on interconnected biogeochemical processes in an aquifer system.</title>
        <authorList>
            <person name="Anantharaman K."/>
            <person name="Brown C.T."/>
            <person name="Hug L.A."/>
            <person name="Sharon I."/>
            <person name="Castelle C.J."/>
            <person name="Probst A.J."/>
            <person name="Thomas B.C."/>
            <person name="Singh A."/>
            <person name="Wilkins M.J."/>
            <person name="Karaoz U."/>
            <person name="Brodie E.L."/>
            <person name="Williams K.H."/>
            <person name="Hubbard S.S."/>
            <person name="Banfield J.F."/>
        </authorList>
    </citation>
    <scope>NUCLEOTIDE SEQUENCE [LARGE SCALE GENOMIC DNA]</scope>
</reference>
<evidence type="ECO:0000313" key="7">
    <source>
        <dbReference type="EMBL" id="OGI65733.1"/>
    </source>
</evidence>
<dbReference type="InterPro" id="IPR005290">
    <property type="entry name" value="Ribosomal_uS15_bac-type"/>
</dbReference>
<comment type="caution">
    <text evidence="7">The sequence shown here is derived from an EMBL/GenBank/DDBJ whole genome shotgun (WGS) entry which is preliminary data.</text>
</comment>
<dbReference type="GO" id="GO:0003735">
    <property type="term" value="F:structural constituent of ribosome"/>
    <property type="evidence" value="ECO:0007669"/>
    <property type="project" value="InterPro"/>
</dbReference>
<dbReference type="CDD" id="cd00353">
    <property type="entry name" value="Ribosomal_S15p_S13e"/>
    <property type="match status" value="1"/>
</dbReference>
<comment type="function">
    <text evidence="4">Forms an intersubunit bridge (bridge B4) with the 23S rRNA of the 50S subunit in the ribosome.</text>
</comment>
<evidence type="ECO:0000256" key="5">
    <source>
        <dbReference type="RuleBase" id="RU003919"/>
    </source>
</evidence>
<dbReference type="GO" id="GO:0019843">
    <property type="term" value="F:rRNA binding"/>
    <property type="evidence" value="ECO:0007669"/>
    <property type="project" value="UniProtKB-UniRule"/>
</dbReference>
<name>A0A1F6V7V2_9BACT</name>
<sequence>MLKTKKKQTVIKKHQKHEKDTGSSVVQVAVLSTQIDELAKHLKKHKKDNSSRRGLIKMVADRRTHLKYLERKDKDAHSKILKSLDLK</sequence>
<evidence type="ECO:0000256" key="6">
    <source>
        <dbReference type="SAM" id="MobiDB-lite"/>
    </source>
</evidence>
<dbReference type="SUPFAM" id="SSF47060">
    <property type="entry name" value="S15/NS1 RNA-binding domain"/>
    <property type="match status" value="1"/>
</dbReference>
<dbReference type="Pfam" id="PF00312">
    <property type="entry name" value="Ribosomal_S15"/>
    <property type="match status" value="1"/>
</dbReference>
<dbReference type="Proteomes" id="UP000177370">
    <property type="component" value="Unassembled WGS sequence"/>
</dbReference>